<evidence type="ECO:0000313" key="2">
    <source>
        <dbReference type="EMBL" id="CAE7747702.1"/>
    </source>
</evidence>
<comment type="caution">
    <text evidence="2">The sequence shown here is derived from an EMBL/GenBank/DDBJ whole genome shotgun (WGS) entry which is preliminary data.</text>
</comment>
<feature type="chain" id="PRO_5032456541" evidence="1">
    <location>
        <begin position="32"/>
        <end position="269"/>
    </location>
</feature>
<organism evidence="2 3">
    <name type="scientific">Symbiodinium pilosum</name>
    <name type="common">Dinoflagellate</name>
    <dbReference type="NCBI Taxonomy" id="2952"/>
    <lineage>
        <taxon>Eukaryota</taxon>
        <taxon>Sar</taxon>
        <taxon>Alveolata</taxon>
        <taxon>Dinophyceae</taxon>
        <taxon>Suessiales</taxon>
        <taxon>Symbiodiniaceae</taxon>
        <taxon>Symbiodinium</taxon>
    </lineage>
</organism>
<dbReference type="EMBL" id="CAJNIZ010046404">
    <property type="protein sequence ID" value="CAE7747702.1"/>
    <property type="molecule type" value="Genomic_DNA"/>
</dbReference>
<name>A0A812XPV7_SYMPI</name>
<dbReference type="SUPFAM" id="SSF52266">
    <property type="entry name" value="SGNH hydrolase"/>
    <property type="match status" value="1"/>
</dbReference>
<dbReference type="Proteomes" id="UP000649617">
    <property type="component" value="Unassembled WGS sequence"/>
</dbReference>
<protein>
    <submittedName>
        <fullName evidence="2">Uncharacterized protein</fullName>
    </submittedName>
</protein>
<dbReference type="OrthoDB" id="439100at2759"/>
<dbReference type="AlphaFoldDB" id="A0A812XPV7"/>
<evidence type="ECO:0000256" key="1">
    <source>
        <dbReference type="SAM" id="SignalP"/>
    </source>
</evidence>
<dbReference type="InterPro" id="IPR036514">
    <property type="entry name" value="SGNH_hydro_sf"/>
</dbReference>
<evidence type="ECO:0000313" key="3">
    <source>
        <dbReference type="Proteomes" id="UP000649617"/>
    </source>
</evidence>
<dbReference type="Gene3D" id="3.40.50.1110">
    <property type="entry name" value="SGNH hydrolase"/>
    <property type="match status" value="1"/>
</dbReference>
<keyword evidence="3" id="KW-1185">Reference proteome</keyword>
<accession>A0A812XPV7</accession>
<sequence length="269" mass="28181">MAVFGEGLVAAQATSAFAVALCAAVAAAGRAAEVSVCLFQGLTAAELLAGADMPELRDMRGRRGPGLRELQTDILLLAAGSCDLGLRDASPEEVLSSMRGLVHEAKAVAKQVFVMALPDVNKSAQRASFVGSTLAARRCATNSSLSRWIDGELDGAEWVNPAALLPFGPRSVAAGYWDGSLLSERGAQALAGRLASSILPVLENATAQSESKMLDGLVGESVDDQSEGAAQLPSLDAFLEAFRMEDEASGIVSGEDEQQMHRFQESWQV</sequence>
<feature type="signal peptide" evidence="1">
    <location>
        <begin position="1"/>
        <end position="31"/>
    </location>
</feature>
<reference evidence="2" key="1">
    <citation type="submission" date="2021-02" db="EMBL/GenBank/DDBJ databases">
        <authorList>
            <person name="Dougan E. K."/>
            <person name="Rhodes N."/>
            <person name="Thang M."/>
            <person name="Chan C."/>
        </authorList>
    </citation>
    <scope>NUCLEOTIDE SEQUENCE</scope>
</reference>
<gene>
    <name evidence="2" type="ORF">SPIL2461_LOCUS21605</name>
</gene>
<keyword evidence="1" id="KW-0732">Signal</keyword>
<proteinExistence type="predicted"/>